<dbReference type="EMBL" id="CP136704">
    <property type="protein sequence ID" value="WOI33259.1"/>
    <property type="molecule type" value="Genomic_DNA"/>
</dbReference>
<evidence type="ECO:0000313" key="4">
    <source>
        <dbReference type="Proteomes" id="UP000237718"/>
    </source>
</evidence>
<protein>
    <submittedName>
        <fullName evidence="2">Rod shape-determining protein MreD</fullName>
    </submittedName>
</protein>
<keyword evidence="1" id="KW-1133">Transmembrane helix</keyword>
<feature type="transmembrane region" description="Helical" evidence="1">
    <location>
        <begin position="137"/>
        <end position="157"/>
    </location>
</feature>
<dbReference type="Proteomes" id="UP001302666">
    <property type="component" value="Chromosome"/>
</dbReference>
<keyword evidence="1" id="KW-0812">Transmembrane</keyword>
<reference evidence="2 4" key="1">
    <citation type="submission" date="2018-03" db="EMBL/GenBank/DDBJ databases">
        <title>Genomic Encyclopedia of Archaeal and Bacterial Type Strains, Phase II (KMG-II): from individual species to whole genera.</title>
        <authorList>
            <person name="Goeker M."/>
        </authorList>
    </citation>
    <scope>NUCLEOTIDE SEQUENCE [LARGE SCALE GENOMIC DNA]</scope>
    <source>
        <strain evidence="2 4">DSM 25328</strain>
    </source>
</reference>
<accession>A0A2T1AFY9</accession>
<name>A0A2T1AFY9_TRISK</name>
<dbReference type="OrthoDB" id="7629477at2"/>
<organism evidence="2 4">
    <name type="scientific">Tritonibacter scottomollicae</name>
    <name type="common">Epibacterium scottomollicae</name>
    <dbReference type="NCBI Taxonomy" id="483013"/>
    <lineage>
        <taxon>Bacteria</taxon>
        <taxon>Pseudomonadati</taxon>
        <taxon>Pseudomonadota</taxon>
        <taxon>Alphaproteobacteria</taxon>
        <taxon>Rhodobacterales</taxon>
        <taxon>Paracoccaceae</taxon>
        <taxon>Tritonibacter</taxon>
    </lineage>
</organism>
<reference evidence="3 5" key="2">
    <citation type="submission" date="2023-10" db="EMBL/GenBank/DDBJ databases">
        <title>Eight complete genome sequences of bacteria isolated from laboratory stock of Giant Kelp gametophytes.</title>
        <authorList>
            <person name="Tolentino B."/>
            <person name="Nuzhdin S."/>
        </authorList>
    </citation>
    <scope>NUCLEOTIDE SEQUENCE [LARGE SCALE GENOMIC DNA]</scope>
    <source>
        <strain evidence="3 5">LC.270.F.C4</strain>
    </source>
</reference>
<gene>
    <name evidence="2" type="ORF">CLV89_10644</name>
    <name evidence="3" type="ORF">R1T40_20450</name>
</gene>
<feature type="transmembrane region" description="Helical" evidence="1">
    <location>
        <begin position="6"/>
        <end position="29"/>
    </location>
</feature>
<evidence type="ECO:0000256" key="1">
    <source>
        <dbReference type="SAM" id="Phobius"/>
    </source>
</evidence>
<evidence type="ECO:0000313" key="3">
    <source>
        <dbReference type="EMBL" id="WOI33259.1"/>
    </source>
</evidence>
<keyword evidence="5" id="KW-1185">Reference proteome</keyword>
<evidence type="ECO:0000313" key="2">
    <source>
        <dbReference type="EMBL" id="PRZ47512.1"/>
    </source>
</evidence>
<dbReference type="Proteomes" id="UP000237718">
    <property type="component" value="Unassembled WGS sequence"/>
</dbReference>
<keyword evidence="1" id="KW-0472">Membrane</keyword>
<dbReference type="EMBL" id="PVUF01000006">
    <property type="protein sequence ID" value="PRZ47512.1"/>
    <property type="molecule type" value="Genomic_DNA"/>
</dbReference>
<proteinExistence type="predicted"/>
<sequence>MAKTTPAAIWLMRAIFVGLALVIMFFHLLPLDTTPRRWAPPDLLLAVALAWTARRADFVPPLLIAAVMLLADLLFQRPPGLWALLVLLACEFIRSRLPASRETPFLGEWFAVSVVIIAIALLNRVILGMLAVEQAHIALILVQVIMTIAAYPVVVLLSQSVFGVRRLSPADAETLGARL</sequence>
<evidence type="ECO:0000313" key="5">
    <source>
        <dbReference type="Proteomes" id="UP001302666"/>
    </source>
</evidence>
<dbReference type="RefSeq" id="WP_106163783.1">
    <property type="nucleotide sequence ID" value="NZ_CP136704.1"/>
</dbReference>
<feature type="transmembrane region" description="Helical" evidence="1">
    <location>
        <begin position="109"/>
        <end position="131"/>
    </location>
</feature>
<dbReference type="AlphaFoldDB" id="A0A2T1AFY9"/>